<gene>
    <name evidence="3" type="ORF">OP10G_4619</name>
</gene>
<dbReference type="KEGG" id="fgi:OP10G_4619"/>
<proteinExistence type="predicted"/>
<dbReference type="STRING" id="661478.OP10G_4619"/>
<dbReference type="EMBL" id="CP007139">
    <property type="protein sequence ID" value="AIE87987.1"/>
    <property type="molecule type" value="Genomic_DNA"/>
</dbReference>
<dbReference type="PANTHER" id="PTHR45138:SF9">
    <property type="entry name" value="DIGUANYLATE CYCLASE DGCM-RELATED"/>
    <property type="match status" value="1"/>
</dbReference>
<dbReference type="Pfam" id="PF08448">
    <property type="entry name" value="PAS_4"/>
    <property type="match status" value="1"/>
</dbReference>
<evidence type="ECO:0000313" key="4">
    <source>
        <dbReference type="Proteomes" id="UP000027982"/>
    </source>
</evidence>
<dbReference type="SUPFAM" id="SSF55785">
    <property type="entry name" value="PYP-like sensor domain (PAS domain)"/>
    <property type="match status" value="1"/>
</dbReference>
<dbReference type="GO" id="GO:0052621">
    <property type="term" value="F:diguanylate cyclase activity"/>
    <property type="evidence" value="ECO:0007669"/>
    <property type="project" value="TreeGrafter"/>
</dbReference>
<dbReference type="OrthoDB" id="9812260at2"/>
<dbReference type="PROSITE" id="PS50887">
    <property type="entry name" value="GGDEF"/>
    <property type="match status" value="1"/>
</dbReference>
<dbReference type="PANTHER" id="PTHR45138">
    <property type="entry name" value="REGULATORY COMPONENTS OF SENSORY TRANSDUCTION SYSTEM"/>
    <property type="match status" value="1"/>
</dbReference>
<dbReference type="SUPFAM" id="SSF55073">
    <property type="entry name" value="Nucleotide cyclase"/>
    <property type="match status" value="1"/>
</dbReference>
<dbReference type="Proteomes" id="UP000027982">
    <property type="component" value="Chromosome"/>
</dbReference>
<keyword evidence="1" id="KW-0812">Transmembrane</keyword>
<dbReference type="NCBIfam" id="TIGR00254">
    <property type="entry name" value="GGDEF"/>
    <property type="match status" value="1"/>
</dbReference>
<dbReference type="RefSeq" id="WP_025228142.1">
    <property type="nucleotide sequence ID" value="NZ_CP007139.1"/>
</dbReference>
<dbReference type="InterPro" id="IPR050469">
    <property type="entry name" value="Diguanylate_Cyclase"/>
</dbReference>
<dbReference type="eggNOG" id="COG3706">
    <property type="taxonomic scope" value="Bacteria"/>
</dbReference>
<evidence type="ECO:0000256" key="1">
    <source>
        <dbReference type="SAM" id="Phobius"/>
    </source>
</evidence>
<organism evidence="3 4">
    <name type="scientific">Fimbriimonas ginsengisoli Gsoil 348</name>
    <dbReference type="NCBI Taxonomy" id="661478"/>
    <lineage>
        <taxon>Bacteria</taxon>
        <taxon>Bacillati</taxon>
        <taxon>Armatimonadota</taxon>
        <taxon>Fimbriimonadia</taxon>
        <taxon>Fimbriimonadales</taxon>
        <taxon>Fimbriimonadaceae</taxon>
        <taxon>Fimbriimonas</taxon>
    </lineage>
</organism>
<dbReference type="NCBIfam" id="TIGR00229">
    <property type="entry name" value="sensory_box"/>
    <property type="match status" value="1"/>
</dbReference>
<dbReference type="InterPro" id="IPR029787">
    <property type="entry name" value="Nucleotide_cyclase"/>
</dbReference>
<dbReference type="InterPro" id="IPR043128">
    <property type="entry name" value="Rev_trsase/Diguanyl_cyclase"/>
</dbReference>
<dbReference type="AlphaFoldDB" id="A0A068NXB2"/>
<dbReference type="CDD" id="cd01949">
    <property type="entry name" value="GGDEF"/>
    <property type="match status" value="1"/>
</dbReference>
<protein>
    <submittedName>
        <fullName evidence="3">Diguanylate cyclase</fullName>
    </submittedName>
</protein>
<dbReference type="FunFam" id="3.30.70.270:FF:000001">
    <property type="entry name" value="Diguanylate cyclase domain protein"/>
    <property type="match status" value="1"/>
</dbReference>
<name>A0A068NXB2_FIMGI</name>
<keyword evidence="1" id="KW-1133">Transmembrane helix</keyword>
<keyword evidence="4" id="KW-1185">Reference proteome</keyword>
<dbReference type="Gene3D" id="3.30.450.20">
    <property type="entry name" value="PAS domain"/>
    <property type="match status" value="1"/>
</dbReference>
<dbReference type="InterPro" id="IPR000014">
    <property type="entry name" value="PAS"/>
</dbReference>
<feature type="domain" description="GGDEF" evidence="2">
    <location>
        <begin position="409"/>
        <end position="538"/>
    </location>
</feature>
<feature type="transmembrane region" description="Helical" evidence="1">
    <location>
        <begin position="20"/>
        <end position="42"/>
    </location>
</feature>
<evidence type="ECO:0000259" key="2">
    <source>
        <dbReference type="PROSITE" id="PS50887"/>
    </source>
</evidence>
<accession>A0A068NXB2</accession>
<sequence>MRHKAEVSDVDTTRLIGRVRAAHLGILVLIALVTLSGQLMTVRALERNRKGSELVDLANRVAIESQTFVSYSQALADQSTSPWDRRELSSRLRKGLDDWSQIAFQLQRDVEAAGDSPKLQSSLQSSEILRRQLAHQFRTQLALPATSVKAIALARASVVQEEAFLSEFEPVTQAIRELVAKRVAALRLTIWLSLAVTLLALAVEGIILFRPMLNRVAAAIQAQRALGLTESLRQSEERLRAAIEGSFDAFFLMNAVKNEGGAVVDFHLSETNSIAEELLGASGTELTVTSLRQIFPAPLTNKLLARFVQCMAESTSFRMEIEVGPRPNLVRWLELQVAPVPGGVAVTARDLTERKQSEISMRAEQFELQAANAQLSHLASTDALTGLYNRRALKAMLSSEAQHAREFGAPVGVIMADLDNFKVLNDQHGHVAGDQVLRSVSDIIQNGLRPSDFAARYGGEEFAIVLRSTDTEGAMAMAERLRHTVESTRFPYGTITLSLGVASWCPTAPSGDDLVRAADEALYQAKRAGKNNCRLAHPPIELFSHREG</sequence>
<dbReference type="SMART" id="SM00267">
    <property type="entry name" value="GGDEF"/>
    <property type="match status" value="1"/>
</dbReference>
<dbReference type="InterPro" id="IPR000160">
    <property type="entry name" value="GGDEF_dom"/>
</dbReference>
<evidence type="ECO:0000313" key="3">
    <source>
        <dbReference type="EMBL" id="AIE87987.1"/>
    </source>
</evidence>
<dbReference type="InterPro" id="IPR013656">
    <property type="entry name" value="PAS_4"/>
</dbReference>
<feature type="transmembrane region" description="Helical" evidence="1">
    <location>
        <begin position="188"/>
        <end position="209"/>
    </location>
</feature>
<keyword evidence="1" id="KW-0472">Membrane</keyword>
<dbReference type="Gene3D" id="3.30.70.270">
    <property type="match status" value="1"/>
</dbReference>
<dbReference type="HOGENOM" id="CLU_496733_0_0_0"/>
<reference evidence="3 4" key="1">
    <citation type="journal article" date="2014" name="PLoS ONE">
        <title>The first complete genome sequence of the class fimbriimonadia in the phylum armatimonadetes.</title>
        <authorList>
            <person name="Hu Z.Y."/>
            <person name="Wang Y.Z."/>
            <person name="Im W.T."/>
            <person name="Wang S.Y."/>
            <person name="Zhao G.P."/>
            <person name="Zheng H.J."/>
            <person name="Quan Z.X."/>
        </authorList>
    </citation>
    <scope>NUCLEOTIDE SEQUENCE [LARGE SCALE GENOMIC DNA]</scope>
    <source>
        <strain evidence="3">Gsoil 348</strain>
    </source>
</reference>
<dbReference type="Pfam" id="PF00990">
    <property type="entry name" value="GGDEF"/>
    <property type="match status" value="1"/>
</dbReference>
<dbReference type="InterPro" id="IPR035965">
    <property type="entry name" value="PAS-like_dom_sf"/>
</dbReference>